<organism evidence="23 24">
    <name type="scientific">Xylaria hypoxylon</name>
    <dbReference type="NCBI Taxonomy" id="37992"/>
    <lineage>
        <taxon>Eukaryota</taxon>
        <taxon>Fungi</taxon>
        <taxon>Dikarya</taxon>
        <taxon>Ascomycota</taxon>
        <taxon>Pezizomycotina</taxon>
        <taxon>Sordariomycetes</taxon>
        <taxon>Xylariomycetidae</taxon>
        <taxon>Xylariales</taxon>
        <taxon>Xylariaceae</taxon>
        <taxon>Xylaria</taxon>
    </lineage>
</organism>
<dbReference type="InterPro" id="IPR001841">
    <property type="entry name" value="Znf_RING"/>
</dbReference>
<feature type="region of interest" description="Disordered" evidence="19">
    <location>
        <begin position="198"/>
        <end position="259"/>
    </location>
</feature>
<dbReference type="FunFam" id="3.30.40.10:FF:000172">
    <property type="entry name" value="E3 ubiquitin-protein ligase RAD18"/>
    <property type="match status" value="1"/>
</dbReference>
<name>A0A4Z0YH47_9PEZI</name>
<keyword evidence="7 18" id="KW-0808">Transferase</keyword>
<evidence type="ECO:0000256" key="17">
    <source>
        <dbReference type="PROSITE-ProRule" id="PRU01256"/>
    </source>
</evidence>
<dbReference type="GO" id="GO:0006281">
    <property type="term" value="P:DNA repair"/>
    <property type="evidence" value="ECO:0007669"/>
    <property type="project" value="UniProtKB-KW"/>
</dbReference>
<evidence type="ECO:0000259" key="22">
    <source>
        <dbReference type="PROSITE" id="PS51908"/>
    </source>
</evidence>
<evidence type="ECO:0000256" key="4">
    <source>
        <dbReference type="ARBA" id="ARBA00009506"/>
    </source>
</evidence>
<keyword evidence="15 18" id="KW-0539">Nucleus</keyword>
<comment type="pathway">
    <text evidence="3 18">Protein modification; protein ubiquitination.</text>
</comment>
<keyword evidence="10 16" id="KW-0863">Zinc-finger</keyword>
<gene>
    <name evidence="23" type="ORF">E0Z10_g5128</name>
</gene>
<dbReference type="GO" id="GO:0097505">
    <property type="term" value="C:Rad6-Rad18 complex"/>
    <property type="evidence" value="ECO:0007669"/>
    <property type="project" value="TreeGrafter"/>
</dbReference>
<evidence type="ECO:0000256" key="18">
    <source>
        <dbReference type="RuleBase" id="RU368093"/>
    </source>
</evidence>
<proteinExistence type="inferred from homology"/>
<dbReference type="GO" id="GO:0061630">
    <property type="term" value="F:ubiquitin protein ligase activity"/>
    <property type="evidence" value="ECO:0007669"/>
    <property type="project" value="UniProtKB-UniRule"/>
</dbReference>
<feature type="region of interest" description="Disordered" evidence="19">
    <location>
        <begin position="101"/>
        <end position="176"/>
    </location>
</feature>
<evidence type="ECO:0000256" key="7">
    <source>
        <dbReference type="ARBA" id="ARBA00022679"/>
    </source>
</evidence>
<evidence type="ECO:0000256" key="1">
    <source>
        <dbReference type="ARBA" id="ARBA00000900"/>
    </source>
</evidence>
<dbReference type="GO" id="GO:0003697">
    <property type="term" value="F:single-stranded DNA binding"/>
    <property type="evidence" value="ECO:0007669"/>
    <property type="project" value="UniProtKB-UniRule"/>
</dbReference>
<dbReference type="InterPro" id="IPR017907">
    <property type="entry name" value="Znf_RING_CS"/>
</dbReference>
<comment type="caution">
    <text evidence="23">The sequence shown here is derived from an EMBL/GenBank/DDBJ whole genome shotgun (WGS) entry which is preliminary data.</text>
</comment>
<dbReference type="PANTHER" id="PTHR14134">
    <property type="entry name" value="E3 UBIQUITIN-PROTEIN LIGASE RAD18"/>
    <property type="match status" value="1"/>
</dbReference>
<feature type="domain" description="RING-type" evidence="20">
    <location>
        <begin position="31"/>
        <end position="69"/>
    </location>
</feature>
<keyword evidence="11 18" id="KW-0833">Ubl conjugation pathway</keyword>
<dbReference type="SMART" id="SM00513">
    <property type="entry name" value="SAP"/>
    <property type="match status" value="1"/>
</dbReference>
<accession>A0A4Z0YH47</accession>
<dbReference type="SMART" id="SM00734">
    <property type="entry name" value="ZnF_Rad18"/>
    <property type="match status" value="1"/>
</dbReference>
<keyword evidence="12 18" id="KW-0862">Zinc</keyword>
<dbReference type="InterPro" id="IPR013083">
    <property type="entry name" value="Znf_RING/FYVE/PHD"/>
</dbReference>
<evidence type="ECO:0000256" key="16">
    <source>
        <dbReference type="PROSITE-ProRule" id="PRU00175"/>
    </source>
</evidence>
<dbReference type="InterPro" id="IPR004580">
    <property type="entry name" value="Rad18_fungi"/>
</dbReference>
<evidence type="ECO:0000259" key="21">
    <source>
        <dbReference type="PROSITE" id="PS50800"/>
    </source>
</evidence>
<protein>
    <recommendedName>
        <fullName evidence="6 18">Postreplication repair E3 ubiquitin-protein ligase RAD18</fullName>
        <ecNumber evidence="5 18">2.3.2.27</ecNumber>
    </recommendedName>
    <alternativeName>
        <fullName evidence="18">RING-type E3 ubiquitin transferase RAD18</fullName>
    </alternativeName>
</protein>
<dbReference type="GO" id="GO:0008270">
    <property type="term" value="F:zinc ion binding"/>
    <property type="evidence" value="ECO:0007669"/>
    <property type="project" value="UniProtKB-KW"/>
</dbReference>
<evidence type="ECO:0000256" key="19">
    <source>
        <dbReference type="SAM" id="MobiDB-lite"/>
    </source>
</evidence>
<dbReference type="GO" id="GO:0006301">
    <property type="term" value="P:DNA damage tolerance"/>
    <property type="evidence" value="ECO:0007669"/>
    <property type="project" value="InterPro"/>
</dbReference>
<dbReference type="GO" id="GO:0005634">
    <property type="term" value="C:nucleus"/>
    <property type="evidence" value="ECO:0007669"/>
    <property type="project" value="UniProtKB-SubCell"/>
</dbReference>
<dbReference type="AlphaFoldDB" id="A0A4Z0YH47"/>
<keyword evidence="9 17" id="KW-0227">DNA damage</keyword>
<evidence type="ECO:0000256" key="10">
    <source>
        <dbReference type="ARBA" id="ARBA00022771"/>
    </source>
</evidence>
<evidence type="ECO:0000259" key="20">
    <source>
        <dbReference type="PROSITE" id="PS50089"/>
    </source>
</evidence>
<dbReference type="UniPathway" id="UPA00143"/>
<dbReference type="Gene3D" id="3.30.40.10">
    <property type="entry name" value="Zinc/RING finger domain, C3HC4 (zinc finger)"/>
    <property type="match status" value="1"/>
</dbReference>
<dbReference type="InterPro" id="IPR006642">
    <property type="entry name" value="Rad18_UBZ4"/>
</dbReference>
<dbReference type="SMART" id="SM00184">
    <property type="entry name" value="RING"/>
    <property type="match status" value="1"/>
</dbReference>
<dbReference type="PROSITE" id="PS00518">
    <property type="entry name" value="ZF_RING_1"/>
    <property type="match status" value="1"/>
</dbReference>
<evidence type="ECO:0000256" key="11">
    <source>
        <dbReference type="ARBA" id="ARBA00022786"/>
    </source>
</evidence>
<evidence type="ECO:0000256" key="6">
    <source>
        <dbReference type="ARBA" id="ARBA00015551"/>
    </source>
</evidence>
<comment type="subunit">
    <text evidence="18">Interacts with E2 UBC2, forming a complex with ubiquitin ligase activity.</text>
</comment>
<evidence type="ECO:0000256" key="5">
    <source>
        <dbReference type="ARBA" id="ARBA00012483"/>
    </source>
</evidence>
<evidence type="ECO:0000256" key="12">
    <source>
        <dbReference type="ARBA" id="ARBA00022833"/>
    </source>
</evidence>
<dbReference type="Pfam" id="PF02037">
    <property type="entry name" value="SAP"/>
    <property type="match status" value="1"/>
</dbReference>
<dbReference type="PANTHER" id="PTHR14134:SF2">
    <property type="entry name" value="E3 UBIQUITIN-PROTEIN LIGASE RAD18"/>
    <property type="match status" value="1"/>
</dbReference>
<evidence type="ECO:0000256" key="9">
    <source>
        <dbReference type="ARBA" id="ARBA00022763"/>
    </source>
</evidence>
<dbReference type="NCBIfam" id="TIGR00599">
    <property type="entry name" value="rad18"/>
    <property type="match status" value="1"/>
</dbReference>
<reference evidence="23 24" key="1">
    <citation type="submission" date="2019-03" db="EMBL/GenBank/DDBJ databases">
        <title>Draft genome sequence of Xylaria hypoxylon DSM 108379, a ubiquitous saprotrophic-parasitic fungi on hardwood.</title>
        <authorList>
            <person name="Buettner E."/>
            <person name="Leonhardt S."/>
            <person name="Gebauer A.M."/>
            <person name="Liers C."/>
            <person name="Hofrichter M."/>
            <person name="Kellner H."/>
        </authorList>
    </citation>
    <scope>NUCLEOTIDE SEQUENCE [LARGE SCALE GENOMIC DNA]</scope>
    <source>
        <strain evidence="23 24">DSM 108379</strain>
    </source>
</reference>
<dbReference type="InterPro" id="IPR039577">
    <property type="entry name" value="Rad18"/>
</dbReference>
<feature type="domain" description="UBZ4-type" evidence="22">
    <location>
        <begin position="180"/>
        <end position="208"/>
    </location>
</feature>
<comment type="subcellular location">
    <subcellularLocation>
        <location evidence="2 18">Nucleus</location>
    </subcellularLocation>
</comment>
<sequence length="448" mass="49800">MNDDFDSVTDSTDWLSTPLSGLSAVEAALRCQICKDFYKTPMLTSCNHTFCSLCIRRALSADGKCPLCRASEQEMKLRSNWSMEEVVAAFTQTRATVLDFARRPPSISTRAETPKRRADEMDMDEDGEHQSSSQQRSSKRLRTAMRLSKARGMEAAAEMARQESHIPDPEPMNIEPDDGLVACPICGRRMKLPQVDRHIDTSCPGEPQPDPSPPAQQPSQRSSSKPTRITSAFLPSSSTTTLSPALSTKPQPPPDRLPALNYSMLRETQLRKELADLSLATSGNRGNLERRHREWVMIWNANCDSQRPRRRAELLHDLDVWERTLGSRAPPASRSTTTGAQIRDKDFDGAAWATKHDNSFRNLIANARRTRAQAQAQVKPDEDGKENAVNGAPAPGQASRRIKPTVESGTSRVLDAERTVIDLVNDPPVTTTTIKRLDEELESESMPI</sequence>
<evidence type="ECO:0000256" key="14">
    <source>
        <dbReference type="ARBA" id="ARBA00023204"/>
    </source>
</evidence>
<dbReference type="PROSITE" id="PS50089">
    <property type="entry name" value="ZF_RING_2"/>
    <property type="match status" value="1"/>
</dbReference>
<evidence type="ECO:0000256" key="3">
    <source>
        <dbReference type="ARBA" id="ARBA00004906"/>
    </source>
</evidence>
<dbReference type="EMBL" id="SKBN01000088">
    <property type="protein sequence ID" value="TGJ83639.1"/>
    <property type="molecule type" value="Genomic_DNA"/>
</dbReference>
<evidence type="ECO:0000256" key="2">
    <source>
        <dbReference type="ARBA" id="ARBA00004123"/>
    </source>
</evidence>
<evidence type="ECO:0000313" key="23">
    <source>
        <dbReference type="EMBL" id="TGJ83639.1"/>
    </source>
</evidence>
<keyword evidence="13 18" id="KW-0238">DNA-binding</keyword>
<dbReference type="InterPro" id="IPR003034">
    <property type="entry name" value="SAP_dom"/>
</dbReference>
<dbReference type="SUPFAM" id="SSF57850">
    <property type="entry name" value="RING/U-box"/>
    <property type="match status" value="1"/>
</dbReference>
<dbReference type="PROSITE" id="PS51908">
    <property type="entry name" value="ZF_UBZ4"/>
    <property type="match status" value="1"/>
</dbReference>
<dbReference type="GO" id="GO:0006513">
    <property type="term" value="P:protein monoubiquitination"/>
    <property type="evidence" value="ECO:0007669"/>
    <property type="project" value="InterPro"/>
</dbReference>
<comment type="catalytic activity">
    <reaction evidence="1 18">
        <text>S-ubiquitinyl-[E2 ubiquitin-conjugating enzyme]-L-cysteine + [acceptor protein]-L-lysine = [E2 ubiquitin-conjugating enzyme]-L-cysteine + N(6)-ubiquitinyl-[acceptor protein]-L-lysine.</text>
        <dbReference type="EC" id="2.3.2.27"/>
    </reaction>
</comment>
<feature type="compositionally biased region" description="Pro residues" evidence="19">
    <location>
        <begin position="206"/>
        <end position="216"/>
    </location>
</feature>
<dbReference type="STRING" id="37992.A0A4Z0YH47"/>
<dbReference type="PROSITE" id="PS50800">
    <property type="entry name" value="SAP"/>
    <property type="match status" value="1"/>
</dbReference>
<comment type="function">
    <text evidence="18">E3 RING-finger protein, member of the UBC2/RAD6 epistasis group. Associates to the E2 ubiquitin conjugating enzyme UBC2/RAD6 to form the UBC2-RAD18 ubiquitin ligase complex involved in postreplicative repair (PRR) of damaged DNA.</text>
</comment>
<dbReference type="Pfam" id="PF13923">
    <property type="entry name" value="zf-C3HC4_2"/>
    <property type="match status" value="1"/>
</dbReference>
<evidence type="ECO:0000256" key="15">
    <source>
        <dbReference type="ARBA" id="ARBA00023242"/>
    </source>
</evidence>
<feature type="domain" description="SAP" evidence="21">
    <location>
        <begin position="262"/>
        <end position="296"/>
    </location>
</feature>
<comment type="similarity">
    <text evidence="4 18">Belongs to the RAD18 family.</text>
</comment>
<evidence type="ECO:0000256" key="13">
    <source>
        <dbReference type="ARBA" id="ARBA00023125"/>
    </source>
</evidence>
<dbReference type="OrthoDB" id="9049620at2759"/>
<evidence type="ECO:0000256" key="8">
    <source>
        <dbReference type="ARBA" id="ARBA00022723"/>
    </source>
</evidence>
<feature type="compositionally biased region" description="Low complexity" evidence="19">
    <location>
        <begin position="217"/>
        <end position="248"/>
    </location>
</feature>
<keyword evidence="8 18" id="KW-0479">Metal-binding</keyword>
<keyword evidence="24" id="KW-1185">Reference proteome</keyword>
<dbReference type="EC" id="2.3.2.27" evidence="5 18"/>
<keyword evidence="14 17" id="KW-0234">DNA repair</keyword>
<feature type="region of interest" description="Disordered" evidence="19">
    <location>
        <begin position="377"/>
        <end position="413"/>
    </location>
</feature>
<dbReference type="Proteomes" id="UP000297716">
    <property type="component" value="Unassembled WGS sequence"/>
</dbReference>
<evidence type="ECO:0000313" key="24">
    <source>
        <dbReference type="Proteomes" id="UP000297716"/>
    </source>
</evidence>